<keyword evidence="12 14" id="KW-0675">Receptor</keyword>
<feature type="transmembrane region" description="Helical" evidence="15">
    <location>
        <begin position="85"/>
        <end position="108"/>
    </location>
</feature>
<comment type="caution">
    <text evidence="17">The sequence shown here is derived from an EMBL/GenBank/DDBJ whole genome shotgun (WGS) entry which is preliminary data.</text>
</comment>
<evidence type="ECO:0000256" key="7">
    <source>
        <dbReference type="ARBA" id="ARBA00022725"/>
    </source>
</evidence>
<dbReference type="PRINTS" id="PR00237">
    <property type="entry name" value="GPCRRHODOPSN"/>
</dbReference>
<evidence type="ECO:0000256" key="13">
    <source>
        <dbReference type="ARBA" id="ARBA00023224"/>
    </source>
</evidence>
<dbReference type="PROSITE" id="PS50262">
    <property type="entry name" value="G_PROTEIN_RECEP_F1_2"/>
    <property type="match status" value="2"/>
</dbReference>
<feature type="non-terminal residue" evidence="17">
    <location>
        <position position="1"/>
    </location>
</feature>
<dbReference type="Proteomes" id="UP000475037">
    <property type="component" value="Unassembled WGS sequence"/>
</dbReference>
<evidence type="ECO:0000256" key="4">
    <source>
        <dbReference type="ARBA" id="ARBA00022475"/>
    </source>
</evidence>
<feature type="transmembrane region" description="Helical" evidence="15">
    <location>
        <begin position="308"/>
        <end position="330"/>
    </location>
</feature>
<dbReference type="PANTHER" id="PTHR48001">
    <property type="entry name" value="OLFACTORY RECEPTOR"/>
    <property type="match status" value="1"/>
</dbReference>
<keyword evidence="11" id="KW-1015">Disulfide bond</keyword>
<dbReference type="EMBL" id="VOAJ01002746">
    <property type="protein sequence ID" value="KAF0881248.1"/>
    <property type="molecule type" value="Genomic_DNA"/>
</dbReference>
<dbReference type="SUPFAM" id="SSF81321">
    <property type="entry name" value="Family A G protein-coupled receptor-like"/>
    <property type="match status" value="2"/>
</dbReference>
<feature type="domain" description="G-protein coupled receptors family 1 profile" evidence="16">
    <location>
        <begin position="209"/>
        <end position="414"/>
    </location>
</feature>
<comment type="subcellular location">
    <subcellularLocation>
        <location evidence="3">Cell membrane</location>
        <topology evidence="3">Multi-pass membrane protein</topology>
    </subcellularLocation>
</comment>
<dbReference type="InterPro" id="IPR000725">
    <property type="entry name" value="Olfact_rcpt"/>
</dbReference>
<evidence type="ECO:0000256" key="6">
    <source>
        <dbReference type="ARBA" id="ARBA00022692"/>
    </source>
</evidence>
<evidence type="ECO:0000256" key="10">
    <source>
        <dbReference type="ARBA" id="ARBA00023136"/>
    </source>
</evidence>
<keyword evidence="8 15" id="KW-1133">Transmembrane helix</keyword>
<keyword evidence="18" id="KW-1185">Reference proteome</keyword>
<gene>
    <name evidence="17" type="primary">Or1f1_0</name>
    <name evidence="17" type="ORF">FOF47_R11876</name>
</gene>
<evidence type="ECO:0000256" key="12">
    <source>
        <dbReference type="ARBA" id="ARBA00023170"/>
    </source>
</evidence>
<dbReference type="InterPro" id="IPR000276">
    <property type="entry name" value="GPCR_Rhodpsn"/>
</dbReference>
<evidence type="ECO:0000313" key="18">
    <source>
        <dbReference type="Proteomes" id="UP000475037"/>
    </source>
</evidence>
<evidence type="ECO:0000256" key="5">
    <source>
        <dbReference type="ARBA" id="ARBA00022606"/>
    </source>
</evidence>
<reference evidence="17 18" key="1">
    <citation type="submission" date="2019-11" db="EMBL/GenBank/DDBJ databases">
        <authorList>
            <person name="Yang C."/>
            <person name="Li F."/>
        </authorList>
    </citation>
    <scope>NUCLEOTIDE SEQUENCE [LARGE SCALE GENOMIC DNA]</scope>
    <source>
        <strain evidence="17">KB4526</strain>
        <tissue evidence="17">Muscle</tissue>
    </source>
</reference>
<dbReference type="InterPro" id="IPR017452">
    <property type="entry name" value="GPCR_Rhodpsn_7TM"/>
</dbReference>
<keyword evidence="5" id="KW-0716">Sensory transduction</keyword>
<evidence type="ECO:0000256" key="9">
    <source>
        <dbReference type="ARBA" id="ARBA00023040"/>
    </source>
</evidence>
<evidence type="ECO:0000256" key="1">
    <source>
        <dbReference type="ARBA" id="ARBA00002936"/>
    </source>
</evidence>
<accession>A0A6G1AZL8</accession>
<keyword evidence="7" id="KW-0552">Olfaction</keyword>
<evidence type="ECO:0000256" key="8">
    <source>
        <dbReference type="ARBA" id="ARBA00022989"/>
    </source>
</evidence>
<protein>
    <submittedName>
        <fullName evidence="17">OR1F1 protein</fullName>
    </submittedName>
</protein>
<dbReference type="PRINTS" id="PR00245">
    <property type="entry name" value="OLFACTORYR"/>
</dbReference>
<dbReference type="GO" id="GO:0004984">
    <property type="term" value="F:olfactory receptor activity"/>
    <property type="evidence" value="ECO:0007669"/>
    <property type="project" value="InterPro"/>
</dbReference>
<evidence type="ECO:0000256" key="15">
    <source>
        <dbReference type="SAM" id="Phobius"/>
    </source>
</evidence>
<sequence>MRGANQSSVSEFLLLGLSRQPQQQQLLFALFLSMYLATVLGNLLILLAIGADPRLHIPMYFLLSNLSFVDICFSSTTVPKMLANHILGTQAISFSGCLAQMYFVFMFVDMDNFLLAVMAYDRFVAICHPLHYSTKMTHQLCALLVAGSWVLASLNALLHTLLMARLSPMRGANQSSVSEFLLLGLSRQPQQQQLLFALFLSMYLATVLGNLLILLAIGADPRLHIPMYFLLSNLSFVDICFSSTTVPKMLANHILGTQAISFSGCLAQMYFVFMFVDVDNFLLAVMAYDRFVAICHPLHYSTKMTHQLCALLVAGSWVLANLDVLLHTLLMARLSFCAGNAIPHFFCDVTPLLKLSCSDTHLNEMMILIEAGLIMIAPFICILASYVRITCAVLRVPSTKGRWKAFSTCGSHLA</sequence>
<evidence type="ECO:0000256" key="14">
    <source>
        <dbReference type="RuleBase" id="RU000688"/>
    </source>
</evidence>
<feature type="transmembrane region" description="Helical" evidence="15">
    <location>
        <begin position="26"/>
        <end position="49"/>
    </location>
</feature>
<keyword evidence="9 14" id="KW-0297">G-protein coupled receptor</keyword>
<comment type="function">
    <text evidence="1">Odorant receptor.</text>
</comment>
<dbReference type="GO" id="GO:0004930">
    <property type="term" value="F:G protein-coupled receptor activity"/>
    <property type="evidence" value="ECO:0007669"/>
    <property type="project" value="UniProtKB-KW"/>
</dbReference>
<keyword evidence="13 14" id="KW-0807">Transducer</keyword>
<feature type="transmembrane region" description="Helical" evidence="15">
    <location>
        <begin position="142"/>
        <end position="164"/>
    </location>
</feature>
<evidence type="ECO:0000259" key="16">
    <source>
        <dbReference type="PROSITE" id="PS50262"/>
    </source>
</evidence>
<keyword evidence="4" id="KW-1003">Cell membrane</keyword>
<comment type="function">
    <text evidence="2">Putative odorant or sperm cell receptor.</text>
</comment>
<feature type="domain" description="G-protein coupled receptors family 1 profile" evidence="16">
    <location>
        <begin position="41"/>
        <end position="163"/>
    </location>
</feature>
<feature type="transmembrane region" description="Helical" evidence="15">
    <location>
        <begin position="365"/>
        <end position="387"/>
    </location>
</feature>
<keyword evidence="10 15" id="KW-0472">Membrane</keyword>
<dbReference type="Gene3D" id="1.20.1070.10">
    <property type="entry name" value="Rhodopsin 7-helix transmembrane proteins"/>
    <property type="match status" value="2"/>
</dbReference>
<feature type="non-terminal residue" evidence="17">
    <location>
        <position position="414"/>
    </location>
</feature>
<dbReference type="AlphaFoldDB" id="A0A6G1AZL8"/>
<evidence type="ECO:0000256" key="3">
    <source>
        <dbReference type="ARBA" id="ARBA00004651"/>
    </source>
</evidence>
<name>A0A6G1AZL8_CROCR</name>
<keyword evidence="6 14" id="KW-0812">Transmembrane</keyword>
<feature type="transmembrane region" description="Helical" evidence="15">
    <location>
        <begin position="223"/>
        <end position="241"/>
    </location>
</feature>
<comment type="similarity">
    <text evidence="14">Belongs to the G-protein coupled receptor 1 family.</text>
</comment>
<feature type="transmembrane region" description="Helical" evidence="15">
    <location>
        <begin position="194"/>
        <end position="217"/>
    </location>
</feature>
<dbReference type="FunFam" id="1.20.1070.10:FF:000082">
    <property type="entry name" value="Olfactory receptor 1A1"/>
    <property type="match status" value="2"/>
</dbReference>
<dbReference type="Pfam" id="PF00001">
    <property type="entry name" value="7tm_1"/>
    <property type="match status" value="1"/>
</dbReference>
<evidence type="ECO:0000256" key="11">
    <source>
        <dbReference type="ARBA" id="ARBA00023157"/>
    </source>
</evidence>
<dbReference type="PROSITE" id="PS00237">
    <property type="entry name" value="G_PROTEIN_RECEP_F1_1"/>
    <property type="match status" value="1"/>
</dbReference>
<dbReference type="GO" id="GO:0005886">
    <property type="term" value="C:plasma membrane"/>
    <property type="evidence" value="ECO:0007669"/>
    <property type="project" value="UniProtKB-SubCell"/>
</dbReference>
<organism evidence="17 18">
    <name type="scientific">Crocuta crocuta</name>
    <name type="common">Spotted hyena</name>
    <dbReference type="NCBI Taxonomy" id="9678"/>
    <lineage>
        <taxon>Eukaryota</taxon>
        <taxon>Metazoa</taxon>
        <taxon>Chordata</taxon>
        <taxon>Craniata</taxon>
        <taxon>Vertebrata</taxon>
        <taxon>Euteleostomi</taxon>
        <taxon>Mammalia</taxon>
        <taxon>Eutheria</taxon>
        <taxon>Laurasiatheria</taxon>
        <taxon>Carnivora</taxon>
        <taxon>Feliformia</taxon>
        <taxon>Hyaenidae</taxon>
        <taxon>Crocuta</taxon>
    </lineage>
</organism>
<proteinExistence type="inferred from homology"/>
<dbReference type="Pfam" id="PF13853">
    <property type="entry name" value="7tm_4"/>
    <property type="match status" value="1"/>
</dbReference>
<evidence type="ECO:0000256" key="2">
    <source>
        <dbReference type="ARBA" id="ARBA00003929"/>
    </source>
</evidence>
<evidence type="ECO:0000313" key="17">
    <source>
        <dbReference type="EMBL" id="KAF0881248.1"/>
    </source>
</evidence>